<dbReference type="PANTHER" id="PTHR11839:SF18">
    <property type="entry name" value="NUDIX HYDROLASE DOMAIN-CONTAINING PROTEIN"/>
    <property type="match status" value="1"/>
</dbReference>
<evidence type="ECO:0000313" key="5">
    <source>
        <dbReference type="Proteomes" id="UP000176803"/>
    </source>
</evidence>
<gene>
    <name evidence="4" type="ORF">A3F03_03570</name>
</gene>
<evidence type="ECO:0000256" key="1">
    <source>
        <dbReference type="ARBA" id="ARBA00001946"/>
    </source>
</evidence>
<dbReference type="GO" id="GO:0005829">
    <property type="term" value="C:cytosol"/>
    <property type="evidence" value="ECO:0007669"/>
    <property type="project" value="TreeGrafter"/>
</dbReference>
<sequence>MPKHLSTKEIFQKGRFLIKDVEVELENGNKATFQYWDKADTAMIVPVTDKGDVIFITEYQHALNSLMLSLPKGRIEKGEASMEVANKELQEEIGYKANKLDKIGSFTTIPGYISGKTIIYLARDLVKSKLKGDEVWKLTISRYPLENFERLIDEKKLTEARMIAALYETKRFLSR</sequence>
<protein>
    <recommendedName>
        <fullName evidence="3">Nudix hydrolase domain-containing protein</fullName>
    </recommendedName>
</protein>
<dbReference type="Pfam" id="PF00293">
    <property type="entry name" value="NUDIX"/>
    <property type="match status" value="1"/>
</dbReference>
<dbReference type="InterPro" id="IPR015797">
    <property type="entry name" value="NUDIX_hydrolase-like_dom_sf"/>
</dbReference>
<dbReference type="GO" id="GO:0019693">
    <property type="term" value="P:ribose phosphate metabolic process"/>
    <property type="evidence" value="ECO:0007669"/>
    <property type="project" value="TreeGrafter"/>
</dbReference>
<dbReference type="Proteomes" id="UP000176803">
    <property type="component" value="Unassembled WGS sequence"/>
</dbReference>
<keyword evidence="2" id="KW-0378">Hydrolase</keyword>
<dbReference type="InterPro" id="IPR000086">
    <property type="entry name" value="NUDIX_hydrolase_dom"/>
</dbReference>
<dbReference type="AlphaFoldDB" id="A0A1F7I5Q3"/>
<organism evidence="4 5">
    <name type="scientific">Candidatus Roizmanbacteria bacterium RIFCSPHIGHO2_12_FULL_41_11</name>
    <dbReference type="NCBI Taxonomy" id="1802052"/>
    <lineage>
        <taxon>Bacteria</taxon>
        <taxon>Candidatus Roizmaniibacteriota</taxon>
    </lineage>
</organism>
<dbReference type="EMBL" id="MGAC01000005">
    <property type="protein sequence ID" value="OGK38680.1"/>
    <property type="molecule type" value="Genomic_DNA"/>
</dbReference>
<dbReference type="PANTHER" id="PTHR11839">
    <property type="entry name" value="UDP/ADP-SUGAR PYROPHOSPHATASE"/>
    <property type="match status" value="1"/>
</dbReference>
<dbReference type="GO" id="GO:0006753">
    <property type="term" value="P:nucleoside phosphate metabolic process"/>
    <property type="evidence" value="ECO:0007669"/>
    <property type="project" value="TreeGrafter"/>
</dbReference>
<dbReference type="Gene3D" id="3.90.79.10">
    <property type="entry name" value="Nucleoside Triphosphate Pyrophosphohydrolase"/>
    <property type="match status" value="1"/>
</dbReference>
<proteinExistence type="predicted"/>
<evidence type="ECO:0000313" key="4">
    <source>
        <dbReference type="EMBL" id="OGK38680.1"/>
    </source>
</evidence>
<reference evidence="4 5" key="1">
    <citation type="journal article" date="2016" name="Nat. Commun.">
        <title>Thousands of microbial genomes shed light on interconnected biogeochemical processes in an aquifer system.</title>
        <authorList>
            <person name="Anantharaman K."/>
            <person name="Brown C.T."/>
            <person name="Hug L.A."/>
            <person name="Sharon I."/>
            <person name="Castelle C.J."/>
            <person name="Probst A.J."/>
            <person name="Thomas B.C."/>
            <person name="Singh A."/>
            <person name="Wilkins M.J."/>
            <person name="Karaoz U."/>
            <person name="Brodie E.L."/>
            <person name="Williams K.H."/>
            <person name="Hubbard S.S."/>
            <person name="Banfield J.F."/>
        </authorList>
    </citation>
    <scope>NUCLEOTIDE SEQUENCE [LARGE SCALE GENOMIC DNA]</scope>
</reference>
<evidence type="ECO:0000259" key="3">
    <source>
        <dbReference type="PROSITE" id="PS51462"/>
    </source>
</evidence>
<feature type="domain" description="Nudix hydrolase" evidence="3">
    <location>
        <begin position="37"/>
        <end position="165"/>
    </location>
</feature>
<comment type="cofactor">
    <cofactor evidence="1">
        <name>Mg(2+)</name>
        <dbReference type="ChEBI" id="CHEBI:18420"/>
    </cofactor>
</comment>
<comment type="caution">
    <text evidence="4">The sequence shown here is derived from an EMBL/GenBank/DDBJ whole genome shotgun (WGS) entry which is preliminary data.</text>
</comment>
<dbReference type="PROSITE" id="PS51462">
    <property type="entry name" value="NUDIX"/>
    <property type="match status" value="1"/>
</dbReference>
<dbReference type="GO" id="GO:0016787">
    <property type="term" value="F:hydrolase activity"/>
    <property type="evidence" value="ECO:0007669"/>
    <property type="project" value="UniProtKB-KW"/>
</dbReference>
<name>A0A1F7I5Q3_9BACT</name>
<evidence type="ECO:0000256" key="2">
    <source>
        <dbReference type="ARBA" id="ARBA00022801"/>
    </source>
</evidence>
<dbReference type="SUPFAM" id="SSF55811">
    <property type="entry name" value="Nudix"/>
    <property type="match status" value="1"/>
</dbReference>
<accession>A0A1F7I5Q3</accession>